<evidence type="ECO:0000256" key="3">
    <source>
        <dbReference type="ARBA" id="ARBA00023137"/>
    </source>
</evidence>
<dbReference type="GO" id="GO:0005524">
    <property type="term" value="F:ATP binding"/>
    <property type="evidence" value="ECO:0007669"/>
    <property type="project" value="InterPro"/>
</dbReference>
<dbReference type="InterPro" id="IPR011009">
    <property type="entry name" value="Kinase-like_dom_sf"/>
</dbReference>
<evidence type="ECO:0000313" key="5">
    <source>
        <dbReference type="Proteomes" id="UP000025227"/>
    </source>
</evidence>
<dbReference type="InterPro" id="IPR036860">
    <property type="entry name" value="SH2_dom_sf"/>
</dbReference>
<dbReference type="OrthoDB" id="5853191at2759"/>
<dbReference type="Gene3D" id="1.10.510.10">
    <property type="entry name" value="Transferase(Phosphotransferase) domain 1"/>
    <property type="match status" value="1"/>
</dbReference>
<dbReference type="SUPFAM" id="SSF56112">
    <property type="entry name" value="Protein kinase-like (PK-like)"/>
    <property type="match status" value="1"/>
</dbReference>
<dbReference type="InterPro" id="IPR000719">
    <property type="entry name" value="Prot_kinase_dom"/>
</dbReference>
<dbReference type="OMA" id="NTCRRES"/>
<name>A0A7I4Y661_HAECO</name>
<keyword evidence="2" id="KW-0418">Kinase</keyword>
<dbReference type="Gene3D" id="3.30.505.10">
    <property type="entry name" value="SH2 domain"/>
    <property type="match status" value="1"/>
</dbReference>
<protein>
    <submittedName>
        <fullName evidence="6">Protein kinase domain-containing protein</fullName>
    </submittedName>
</protein>
<dbReference type="InterPro" id="IPR000980">
    <property type="entry name" value="SH2"/>
</dbReference>
<keyword evidence="1" id="KW-0808">Transferase</keyword>
<evidence type="ECO:0000256" key="1">
    <source>
        <dbReference type="ARBA" id="ARBA00022679"/>
    </source>
</evidence>
<dbReference type="GO" id="GO:0004713">
    <property type="term" value="F:protein tyrosine kinase activity"/>
    <property type="evidence" value="ECO:0007669"/>
    <property type="project" value="UniProtKB-KW"/>
</dbReference>
<dbReference type="SUPFAM" id="SSF55550">
    <property type="entry name" value="SH2 domain"/>
    <property type="match status" value="1"/>
</dbReference>
<accession>A0A7I4Y661</accession>
<evidence type="ECO:0000259" key="4">
    <source>
        <dbReference type="PROSITE" id="PS50011"/>
    </source>
</evidence>
<proteinExistence type="predicted"/>
<feature type="domain" description="Protein kinase" evidence="4">
    <location>
        <begin position="106"/>
        <end position="390"/>
    </location>
</feature>
<sequence>MFPPSFIDALKLSLLNEPIYHGKLTTDAVCAKLQNEGEFLIQDSEMQDSLLLSTFKDGVRDFLINIDNTEDVTRFAVGAMRFESLSDLTFHLKSVKCGEEIIRLGTVVYRQDNFGRFGAQSFIEEKPRVTMKSMLPLPEMECQSVVVALKKEIALHCNDEELETLLLLKHRHLISLIDFASYGPRGPTILRYQMHDTISLYETLQKESFIKTTDTIKWIHQAASLAYYLALQGCFLSILCAQDCYLDAGSNLKFRGAWKTSWPSWQEDTLGHAFYWRFVAPESLLYETHDDLSLMWNLGVFMWQLCTDCRLLPFFQHGSRQSFLEAILSCELELLNSERNASSGDLGVNINELKVPKCIRSTISSCVNLEPKQRCLWSDILNTCRRESTIASVGGIVKQIFPFL</sequence>
<dbReference type="Proteomes" id="UP000025227">
    <property type="component" value="Unplaced"/>
</dbReference>
<dbReference type="PROSITE" id="PS50011">
    <property type="entry name" value="PROTEIN_KINASE_DOM"/>
    <property type="match status" value="1"/>
</dbReference>
<dbReference type="WBParaSite" id="HCON_00058290-00001">
    <property type="protein sequence ID" value="HCON_00058290-00001"/>
    <property type="gene ID" value="HCON_00058290"/>
</dbReference>
<keyword evidence="5" id="KW-1185">Reference proteome</keyword>
<reference evidence="6" key="1">
    <citation type="submission" date="2020-12" db="UniProtKB">
        <authorList>
            <consortium name="WormBaseParasite"/>
        </authorList>
    </citation>
    <scope>IDENTIFICATION</scope>
    <source>
        <strain evidence="6">MHco3</strain>
    </source>
</reference>
<dbReference type="AlphaFoldDB" id="A0A7I4Y661"/>
<dbReference type="Pfam" id="PF00017">
    <property type="entry name" value="SH2"/>
    <property type="match status" value="1"/>
</dbReference>
<keyword evidence="3" id="KW-0829">Tyrosine-protein kinase</keyword>
<organism evidence="5 6">
    <name type="scientific">Haemonchus contortus</name>
    <name type="common">Barber pole worm</name>
    <dbReference type="NCBI Taxonomy" id="6289"/>
    <lineage>
        <taxon>Eukaryota</taxon>
        <taxon>Metazoa</taxon>
        <taxon>Ecdysozoa</taxon>
        <taxon>Nematoda</taxon>
        <taxon>Chromadorea</taxon>
        <taxon>Rhabditida</taxon>
        <taxon>Rhabditina</taxon>
        <taxon>Rhabditomorpha</taxon>
        <taxon>Strongyloidea</taxon>
        <taxon>Trichostrongylidae</taxon>
        <taxon>Haemonchus</taxon>
    </lineage>
</organism>
<evidence type="ECO:0000256" key="2">
    <source>
        <dbReference type="ARBA" id="ARBA00022777"/>
    </source>
</evidence>
<dbReference type="InterPro" id="IPR001245">
    <property type="entry name" value="Ser-Thr/Tyr_kinase_cat_dom"/>
</dbReference>
<evidence type="ECO:0000313" key="6">
    <source>
        <dbReference type="WBParaSite" id="HCON_00058290-00001"/>
    </source>
</evidence>
<dbReference type="Pfam" id="PF07714">
    <property type="entry name" value="PK_Tyr_Ser-Thr"/>
    <property type="match status" value="1"/>
</dbReference>